<protein>
    <submittedName>
        <fullName evidence="3">Uncharacterized protein</fullName>
    </submittedName>
</protein>
<dbReference type="PROSITE" id="PS51257">
    <property type="entry name" value="PROKAR_LIPOPROTEIN"/>
    <property type="match status" value="1"/>
</dbReference>
<evidence type="ECO:0000313" key="4">
    <source>
        <dbReference type="Proteomes" id="UP000479526"/>
    </source>
</evidence>
<feature type="chain" id="PRO_5039584379" evidence="2">
    <location>
        <begin position="20"/>
        <end position="248"/>
    </location>
</feature>
<accession>A0A7C9NJG8</accession>
<evidence type="ECO:0000256" key="2">
    <source>
        <dbReference type="SAM" id="SignalP"/>
    </source>
</evidence>
<comment type="caution">
    <text evidence="3">The sequence shown here is derived from an EMBL/GenBank/DDBJ whole genome shotgun (WGS) entry which is preliminary data.</text>
</comment>
<keyword evidence="4" id="KW-1185">Reference proteome</keyword>
<dbReference type="AlphaFoldDB" id="A0A7C9NJG8"/>
<organism evidence="3 4">
    <name type="scientific">Herbidospora solisilvae</name>
    <dbReference type="NCBI Taxonomy" id="2696284"/>
    <lineage>
        <taxon>Bacteria</taxon>
        <taxon>Bacillati</taxon>
        <taxon>Actinomycetota</taxon>
        <taxon>Actinomycetes</taxon>
        <taxon>Streptosporangiales</taxon>
        <taxon>Streptosporangiaceae</taxon>
        <taxon>Herbidospora</taxon>
    </lineage>
</organism>
<dbReference type="EMBL" id="WXEW01000006">
    <property type="protein sequence ID" value="NAS24152.1"/>
    <property type="molecule type" value="Genomic_DNA"/>
</dbReference>
<dbReference type="RefSeq" id="WP_161481362.1">
    <property type="nucleotide sequence ID" value="NZ_WXEW01000006.1"/>
</dbReference>
<evidence type="ECO:0000256" key="1">
    <source>
        <dbReference type="SAM" id="MobiDB-lite"/>
    </source>
</evidence>
<sequence>MIRRLAPLLALTIAACGTATPGAGGEVRVEAPDYPVTTLVVHGTAAPDKPTKAELQDLTRSAEQSGEKLETLLRKYRGYTTFQALVSQLATDQPELYVSAGYVDDGPADVWLRLTREPDRPLLDRIRATPYDVEVQYGTPLGSAALVKIKERMFGVVGDFPGIRGGSAGVDPRDDSIRIRYAIEEGATVDEAELRDAALQAGGGAGNIPVDVVFVNDPASVREPLGGSRPDRTTPAVLRSDDNPVGRS</sequence>
<gene>
    <name evidence="3" type="ORF">GT755_20965</name>
</gene>
<feature type="compositionally biased region" description="Basic and acidic residues" evidence="1">
    <location>
        <begin position="239"/>
        <end position="248"/>
    </location>
</feature>
<evidence type="ECO:0000313" key="3">
    <source>
        <dbReference type="EMBL" id="NAS24152.1"/>
    </source>
</evidence>
<keyword evidence="2" id="KW-0732">Signal</keyword>
<feature type="signal peptide" evidence="2">
    <location>
        <begin position="1"/>
        <end position="19"/>
    </location>
</feature>
<proteinExistence type="predicted"/>
<reference evidence="3 4" key="1">
    <citation type="submission" date="2020-01" db="EMBL/GenBank/DDBJ databases">
        <title>Herbidospora sp. NEAU-GS84 nov., a novel actinomycete isolated from soil.</title>
        <authorList>
            <person name="Han L."/>
        </authorList>
    </citation>
    <scope>NUCLEOTIDE SEQUENCE [LARGE SCALE GENOMIC DNA]</scope>
    <source>
        <strain evidence="3 4">NEAU-GS84</strain>
    </source>
</reference>
<feature type="region of interest" description="Disordered" evidence="1">
    <location>
        <begin position="220"/>
        <end position="248"/>
    </location>
</feature>
<name>A0A7C9NJG8_9ACTN</name>
<dbReference type="Proteomes" id="UP000479526">
    <property type="component" value="Unassembled WGS sequence"/>
</dbReference>